<feature type="transmembrane region" description="Helical" evidence="12">
    <location>
        <begin position="202"/>
        <end position="220"/>
    </location>
</feature>
<keyword evidence="5" id="KW-0349">Heme</keyword>
<keyword evidence="8" id="KW-0249">Electron transport</keyword>
<organism evidence="13 14">
    <name type="scientific">Desulfovibrio subterraneus</name>
    <dbReference type="NCBI Taxonomy" id="2718620"/>
    <lineage>
        <taxon>Bacteria</taxon>
        <taxon>Pseudomonadati</taxon>
        <taxon>Thermodesulfobacteriota</taxon>
        <taxon>Desulfovibrionia</taxon>
        <taxon>Desulfovibrionales</taxon>
        <taxon>Desulfovibrionaceae</taxon>
        <taxon>Desulfovibrio</taxon>
    </lineage>
</organism>
<dbReference type="GO" id="GO:0016682">
    <property type="term" value="F:oxidoreductase activity, acting on diphenols and related substances as donors, oxygen as acceptor"/>
    <property type="evidence" value="ECO:0007669"/>
    <property type="project" value="TreeGrafter"/>
</dbReference>
<evidence type="ECO:0000256" key="9">
    <source>
        <dbReference type="ARBA" id="ARBA00022989"/>
    </source>
</evidence>
<keyword evidence="11 12" id="KW-0472">Membrane</keyword>
<reference evidence="13 14" key="1">
    <citation type="submission" date="2020-05" db="EMBL/GenBank/DDBJ databases">
        <title>Draft genome sequence of Desulfovibrio sp. strain HN2T.</title>
        <authorList>
            <person name="Ueno A."/>
            <person name="Tamazawa S."/>
            <person name="Tamamura S."/>
            <person name="Murakami T."/>
            <person name="Kiyama T."/>
            <person name="Inomata H."/>
            <person name="Amano Y."/>
            <person name="Miyakawa K."/>
            <person name="Tamaki H."/>
            <person name="Naganuma T."/>
            <person name="Kaneko K."/>
        </authorList>
    </citation>
    <scope>NUCLEOTIDE SEQUENCE [LARGE SCALE GENOMIC DNA]</scope>
    <source>
        <strain evidence="13 14">HN2</strain>
    </source>
</reference>
<evidence type="ECO:0000256" key="1">
    <source>
        <dbReference type="ARBA" id="ARBA00004651"/>
    </source>
</evidence>
<evidence type="ECO:0000256" key="6">
    <source>
        <dbReference type="ARBA" id="ARBA00022692"/>
    </source>
</evidence>
<dbReference type="GO" id="GO:0070069">
    <property type="term" value="C:cytochrome complex"/>
    <property type="evidence" value="ECO:0007669"/>
    <property type="project" value="TreeGrafter"/>
</dbReference>
<evidence type="ECO:0000256" key="5">
    <source>
        <dbReference type="ARBA" id="ARBA00022617"/>
    </source>
</evidence>
<feature type="transmembrane region" description="Helical" evidence="12">
    <location>
        <begin position="77"/>
        <end position="98"/>
    </location>
</feature>
<evidence type="ECO:0000256" key="3">
    <source>
        <dbReference type="ARBA" id="ARBA00022448"/>
    </source>
</evidence>
<comment type="caution">
    <text evidence="13">The sequence shown here is derived from an EMBL/GenBank/DDBJ whole genome shotgun (WGS) entry which is preliminary data.</text>
</comment>
<dbReference type="PANTHER" id="PTHR43141">
    <property type="entry name" value="CYTOCHROME BD2 SUBUNIT II"/>
    <property type="match status" value="1"/>
</dbReference>
<evidence type="ECO:0000256" key="8">
    <source>
        <dbReference type="ARBA" id="ARBA00022982"/>
    </source>
</evidence>
<dbReference type="AlphaFoldDB" id="A0A7J0BNM1"/>
<comment type="similarity">
    <text evidence="2">Belongs to the cytochrome ubiquinol oxidase subunit 2 family.</text>
</comment>
<name>A0A7J0BNM1_9BACT</name>
<gene>
    <name evidence="13" type="primary">cydB</name>
    <name evidence="13" type="ORF">DSM101010T_29990</name>
</gene>
<keyword evidence="14" id="KW-1185">Reference proteome</keyword>
<dbReference type="GO" id="GO:0019646">
    <property type="term" value="P:aerobic electron transport chain"/>
    <property type="evidence" value="ECO:0007669"/>
    <property type="project" value="TreeGrafter"/>
</dbReference>
<feature type="transmembrane region" description="Helical" evidence="12">
    <location>
        <begin position="161"/>
        <end position="182"/>
    </location>
</feature>
<keyword evidence="9 12" id="KW-1133">Transmembrane helix</keyword>
<keyword evidence="6 12" id="KW-0812">Transmembrane</keyword>
<dbReference type="Pfam" id="PF02322">
    <property type="entry name" value="Cyt_bd_oxida_II"/>
    <property type="match status" value="1"/>
</dbReference>
<dbReference type="GO" id="GO:0009055">
    <property type="term" value="F:electron transfer activity"/>
    <property type="evidence" value="ECO:0007669"/>
    <property type="project" value="TreeGrafter"/>
</dbReference>
<evidence type="ECO:0000256" key="4">
    <source>
        <dbReference type="ARBA" id="ARBA00022475"/>
    </source>
</evidence>
<protein>
    <submittedName>
        <fullName evidence="13">Cytochrome c oxidase assembly protein</fullName>
    </submittedName>
</protein>
<evidence type="ECO:0000256" key="7">
    <source>
        <dbReference type="ARBA" id="ARBA00022723"/>
    </source>
</evidence>
<keyword evidence="4" id="KW-1003">Cell membrane</keyword>
<feature type="transmembrane region" description="Helical" evidence="12">
    <location>
        <begin position="119"/>
        <end position="141"/>
    </location>
</feature>
<feature type="transmembrane region" description="Helical" evidence="12">
    <location>
        <begin position="255"/>
        <end position="280"/>
    </location>
</feature>
<evidence type="ECO:0000313" key="13">
    <source>
        <dbReference type="EMBL" id="GFM34634.1"/>
    </source>
</evidence>
<evidence type="ECO:0000313" key="14">
    <source>
        <dbReference type="Proteomes" id="UP000503840"/>
    </source>
</evidence>
<evidence type="ECO:0000256" key="12">
    <source>
        <dbReference type="SAM" id="Phobius"/>
    </source>
</evidence>
<dbReference type="RefSeq" id="WP_174406308.1">
    <property type="nucleotide sequence ID" value="NZ_BLVO01000016.1"/>
</dbReference>
<keyword evidence="7" id="KW-0479">Metal-binding</keyword>
<dbReference type="PANTHER" id="PTHR43141:SF5">
    <property type="entry name" value="CYTOCHROME BD-I UBIQUINOL OXIDASE SUBUNIT 2"/>
    <property type="match status" value="1"/>
</dbReference>
<dbReference type="GO" id="GO:0005886">
    <property type="term" value="C:plasma membrane"/>
    <property type="evidence" value="ECO:0007669"/>
    <property type="project" value="UniProtKB-SubCell"/>
</dbReference>
<evidence type="ECO:0000256" key="2">
    <source>
        <dbReference type="ARBA" id="ARBA00007543"/>
    </source>
</evidence>
<dbReference type="NCBIfam" id="TIGR00203">
    <property type="entry name" value="cydB"/>
    <property type="match status" value="1"/>
</dbReference>
<dbReference type="GO" id="GO:0046872">
    <property type="term" value="F:metal ion binding"/>
    <property type="evidence" value="ECO:0007669"/>
    <property type="project" value="UniProtKB-KW"/>
</dbReference>
<sequence>MFLETVWFMLWGLLWAIYFILDGFDLGMGTLMPFLAKNEKEKRTIYNAAAPFWDGNEVWLITAGGVTFAAFPKAYAVMFSALYAPLLMLLFALIFRAVSFEFRNKVESDAWRKVWDFSLFLGSFVPALLLGVAFANLFQGIPIDGEGVYHGNLLKLLNPYGLLGGVMFVLMFCLHGALWLAIKSSGELHERAMKTAANLWPYFLASAVAFLAASAVYTNLYDNYLAIPPLMGVIILAVVSLFTTRLFISSDSTVLAWFSSAVTILCCTLFGVIGMFPALIPSNIDALYHVTIYNGASSPLTLKIMLGVALTFVPVVIFYQAWVYKVFSFKITDKDLASDEAY</sequence>
<feature type="transmembrane region" description="Helical" evidence="12">
    <location>
        <begin position="6"/>
        <end position="24"/>
    </location>
</feature>
<feature type="transmembrane region" description="Helical" evidence="12">
    <location>
        <begin position="226"/>
        <end position="248"/>
    </location>
</feature>
<dbReference type="EMBL" id="BLVO01000016">
    <property type="protein sequence ID" value="GFM34634.1"/>
    <property type="molecule type" value="Genomic_DNA"/>
</dbReference>
<evidence type="ECO:0000256" key="10">
    <source>
        <dbReference type="ARBA" id="ARBA00023004"/>
    </source>
</evidence>
<keyword evidence="10" id="KW-0408">Iron</keyword>
<accession>A0A7J0BNM1</accession>
<dbReference type="PIRSF" id="PIRSF000267">
    <property type="entry name" value="Cyt_oxidse_sub2"/>
    <property type="match status" value="1"/>
</dbReference>
<feature type="transmembrane region" description="Helical" evidence="12">
    <location>
        <begin position="300"/>
        <end position="324"/>
    </location>
</feature>
<dbReference type="Proteomes" id="UP000503840">
    <property type="component" value="Unassembled WGS sequence"/>
</dbReference>
<evidence type="ECO:0000256" key="11">
    <source>
        <dbReference type="ARBA" id="ARBA00023136"/>
    </source>
</evidence>
<proteinExistence type="inferred from homology"/>
<comment type="subcellular location">
    <subcellularLocation>
        <location evidence="1">Cell membrane</location>
        <topology evidence="1">Multi-pass membrane protein</topology>
    </subcellularLocation>
</comment>
<keyword evidence="3" id="KW-0813">Transport</keyword>
<dbReference type="InterPro" id="IPR003317">
    <property type="entry name" value="Cyt-d_oxidase_su2"/>
</dbReference>